<keyword evidence="2" id="KW-1185">Reference proteome</keyword>
<dbReference type="InParanoid" id="A0A0H2R3H5"/>
<evidence type="ECO:0008006" key="3">
    <source>
        <dbReference type="Google" id="ProtNLM"/>
    </source>
</evidence>
<evidence type="ECO:0000313" key="1">
    <source>
        <dbReference type="EMBL" id="KLO06340.1"/>
    </source>
</evidence>
<gene>
    <name evidence="1" type="ORF">SCHPADRAFT_1002406</name>
</gene>
<dbReference type="Proteomes" id="UP000053477">
    <property type="component" value="Unassembled WGS sequence"/>
</dbReference>
<organism evidence="1 2">
    <name type="scientific">Schizopora paradoxa</name>
    <dbReference type="NCBI Taxonomy" id="27342"/>
    <lineage>
        <taxon>Eukaryota</taxon>
        <taxon>Fungi</taxon>
        <taxon>Dikarya</taxon>
        <taxon>Basidiomycota</taxon>
        <taxon>Agaricomycotina</taxon>
        <taxon>Agaricomycetes</taxon>
        <taxon>Hymenochaetales</taxon>
        <taxon>Schizoporaceae</taxon>
        <taxon>Schizopora</taxon>
    </lineage>
</organism>
<dbReference type="InterPro" id="IPR036047">
    <property type="entry name" value="F-box-like_dom_sf"/>
</dbReference>
<evidence type="ECO:0000313" key="2">
    <source>
        <dbReference type="Proteomes" id="UP000053477"/>
    </source>
</evidence>
<dbReference type="Gene3D" id="1.20.1280.50">
    <property type="match status" value="1"/>
</dbReference>
<dbReference type="OrthoDB" id="2423701at2759"/>
<dbReference type="EMBL" id="KQ086215">
    <property type="protein sequence ID" value="KLO06340.1"/>
    <property type="molecule type" value="Genomic_DNA"/>
</dbReference>
<sequence length="532" mass="60313">MASQWHVHSRLLQTAYEMDAIVSMLGTLMGIASDIKRQYDQLMEPVISRLSKGFACLSDDLLHIIFRFTVEEDDPFQAVRLSLVSRRFRNLAILDPTLWTSLCYGASKDELETFIVRSGPNAYFDASIRIVRPLNGEHESSRSKSVIDPAFNDFLEACWPSMSRWTTLTITLAYFGSSRELEFALQSFNRHDGVCFSSLQEIRIHSEGQYVCKKSLDLTWMAPNLRSLQTSNTVPPGLTGTVHVFSTVTAFKCKDILAVYQPHRQAENFVEFIESMPNLTTLELEFQMFMVHDYSFRLIEFPVLPPSSHHSITSFTLTLSQYTVGRDGNWAVYFAELFLGLNMTRLEEFTLVMDVIGFNASITECDIFFNGLSLALLPPHHHDDARTRVVCPRLSTLNYHLKYNPAKVQEIRGSDVDSETLASPEQITFPIPLGSVPTVTTLNITTFTKVSFTRGIEALADDGITPCGLREIRFEGCDKMEISDLRLTIQSLKDMGAWDSLERFVVENNDSLKYSEVLDAVGEERLHYIYAS</sequence>
<accession>A0A0H2R3H5</accession>
<dbReference type="AlphaFoldDB" id="A0A0H2R3H5"/>
<dbReference type="SUPFAM" id="SSF81383">
    <property type="entry name" value="F-box domain"/>
    <property type="match status" value="1"/>
</dbReference>
<name>A0A0H2R3H5_9AGAM</name>
<protein>
    <recommendedName>
        <fullName evidence="3">F-box domain-containing protein</fullName>
    </recommendedName>
</protein>
<reference evidence="1 2" key="1">
    <citation type="submission" date="2015-04" db="EMBL/GenBank/DDBJ databases">
        <title>Complete genome sequence of Schizopora paradoxa KUC8140, a cosmopolitan wood degrader in East Asia.</title>
        <authorList>
            <consortium name="DOE Joint Genome Institute"/>
            <person name="Min B."/>
            <person name="Park H."/>
            <person name="Jang Y."/>
            <person name="Kim J.-J."/>
            <person name="Kim K.H."/>
            <person name="Pangilinan J."/>
            <person name="Lipzen A."/>
            <person name="Riley R."/>
            <person name="Grigoriev I.V."/>
            <person name="Spatafora J.W."/>
            <person name="Choi I.-G."/>
        </authorList>
    </citation>
    <scope>NUCLEOTIDE SEQUENCE [LARGE SCALE GENOMIC DNA]</scope>
    <source>
        <strain evidence="1 2">KUC8140</strain>
    </source>
</reference>
<proteinExistence type="predicted"/>